<dbReference type="InterPro" id="IPR050592">
    <property type="entry name" value="GDSL_lipolytic_enzyme"/>
</dbReference>
<reference evidence="3" key="1">
    <citation type="submission" date="2020-07" db="EMBL/GenBank/DDBJ databases">
        <title>Genome sequence and genetic diversity analysis of an under-domesticated orphan crop, white fonio (Digitaria exilis).</title>
        <authorList>
            <person name="Bennetzen J.L."/>
            <person name="Chen S."/>
            <person name="Ma X."/>
            <person name="Wang X."/>
            <person name="Yssel A.E.J."/>
            <person name="Chaluvadi S.R."/>
            <person name="Johnson M."/>
            <person name="Gangashetty P."/>
            <person name="Hamidou F."/>
            <person name="Sanogo M.D."/>
            <person name="Zwaenepoel A."/>
            <person name="Wallace J."/>
            <person name="Van De Peer Y."/>
            <person name="Van Deynze A."/>
        </authorList>
    </citation>
    <scope>NUCLEOTIDE SEQUENCE</scope>
    <source>
        <tissue evidence="3">Leaves</tissue>
    </source>
</reference>
<dbReference type="OrthoDB" id="1600564at2759"/>
<evidence type="ECO:0000313" key="4">
    <source>
        <dbReference type="Proteomes" id="UP000636709"/>
    </source>
</evidence>
<organism evidence="3 4">
    <name type="scientific">Digitaria exilis</name>
    <dbReference type="NCBI Taxonomy" id="1010633"/>
    <lineage>
        <taxon>Eukaryota</taxon>
        <taxon>Viridiplantae</taxon>
        <taxon>Streptophyta</taxon>
        <taxon>Embryophyta</taxon>
        <taxon>Tracheophyta</taxon>
        <taxon>Spermatophyta</taxon>
        <taxon>Magnoliopsida</taxon>
        <taxon>Liliopsida</taxon>
        <taxon>Poales</taxon>
        <taxon>Poaceae</taxon>
        <taxon>PACMAD clade</taxon>
        <taxon>Panicoideae</taxon>
        <taxon>Panicodae</taxon>
        <taxon>Paniceae</taxon>
        <taxon>Anthephorinae</taxon>
        <taxon>Digitaria</taxon>
    </lineage>
</organism>
<comment type="similarity">
    <text evidence="1">Belongs to the 'GDSL' lipolytic enzyme family.</text>
</comment>
<dbReference type="EMBL" id="JACEFO010001603">
    <property type="protein sequence ID" value="KAF8732879.1"/>
    <property type="molecule type" value="Genomic_DNA"/>
</dbReference>
<keyword evidence="2" id="KW-0732">Signal</keyword>
<name>A0A835FA60_9POAL</name>
<evidence type="ECO:0000313" key="3">
    <source>
        <dbReference type="EMBL" id="KAF8732879.1"/>
    </source>
</evidence>
<dbReference type="Gene3D" id="3.40.50.1110">
    <property type="entry name" value="SGNH hydrolase"/>
    <property type="match status" value="1"/>
</dbReference>
<gene>
    <name evidence="3" type="ORF">HU200_015227</name>
</gene>
<evidence type="ECO:0000256" key="1">
    <source>
        <dbReference type="ARBA" id="ARBA00008668"/>
    </source>
</evidence>
<evidence type="ECO:0008006" key="5">
    <source>
        <dbReference type="Google" id="ProtNLM"/>
    </source>
</evidence>
<dbReference type="FunFam" id="3.40.50.1110:FF:000003">
    <property type="entry name" value="GDSL esterase/lipase APG"/>
    <property type="match status" value="1"/>
</dbReference>
<sequence>MDMAPTMQKARCLLAMAALLLLVVGGGAQPLVPAVMTFGDSSVDVGNNDYLHTIIKANFPPYGRDFANHVATGRFCNGKLATDITADTLGFTTYPAAYLSPQASGQNLLIGANFASAGSGYYDHTALMYLEYFKEYQSKLAAVAGSGQARSIITGALYIISAGASDFVQNYYINPFLFKTQTADQFSDRLVGIFSNTVTQLYGMGARRIGVTSLPPLGCLPAAITLFGHGSNGCVSRLNRDSQSFNRKMNATVDALSSRYPDLKIAVFDIYTPLYDLATDPQSQGFTEARRGCCGTGTVETTVLLCNPKSIGTCPNATSYVFWDAVHPSEAANQVIADSLITEGLILVT</sequence>
<dbReference type="GO" id="GO:0048046">
    <property type="term" value="C:apoplast"/>
    <property type="evidence" value="ECO:0007669"/>
    <property type="project" value="TreeGrafter"/>
</dbReference>
<dbReference type="PANTHER" id="PTHR45642:SF35">
    <property type="entry name" value="GDSL ESTERASE_LIPASE APG"/>
    <property type="match status" value="1"/>
</dbReference>
<protein>
    <recommendedName>
        <fullName evidence="5">GDSL esterase/lipase APG</fullName>
    </recommendedName>
</protein>
<dbReference type="SUPFAM" id="SSF52266">
    <property type="entry name" value="SGNH hydrolase"/>
    <property type="match status" value="1"/>
</dbReference>
<evidence type="ECO:0000256" key="2">
    <source>
        <dbReference type="SAM" id="SignalP"/>
    </source>
</evidence>
<comment type="caution">
    <text evidence="3">The sequence shown here is derived from an EMBL/GenBank/DDBJ whole genome shotgun (WGS) entry which is preliminary data.</text>
</comment>
<feature type="chain" id="PRO_5032522375" description="GDSL esterase/lipase APG" evidence="2">
    <location>
        <begin position="29"/>
        <end position="349"/>
    </location>
</feature>
<dbReference type="Proteomes" id="UP000636709">
    <property type="component" value="Unassembled WGS sequence"/>
</dbReference>
<dbReference type="PANTHER" id="PTHR45642">
    <property type="entry name" value="GDSL ESTERASE/LIPASE EXL3"/>
    <property type="match status" value="1"/>
</dbReference>
<dbReference type="InterPro" id="IPR036514">
    <property type="entry name" value="SGNH_hydro_sf"/>
</dbReference>
<accession>A0A835FA60</accession>
<dbReference type="AlphaFoldDB" id="A0A835FA60"/>
<feature type="signal peptide" evidence="2">
    <location>
        <begin position="1"/>
        <end position="28"/>
    </location>
</feature>
<dbReference type="GO" id="GO:0016788">
    <property type="term" value="F:hydrolase activity, acting on ester bonds"/>
    <property type="evidence" value="ECO:0007669"/>
    <property type="project" value="InterPro"/>
</dbReference>
<dbReference type="CDD" id="cd01837">
    <property type="entry name" value="SGNH_plant_lipase_like"/>
    <property type="match status" value="1"/>
</dbReference>
<dbReference type="InterPro" id="IPR001087">
    <property type="entry name" value="GDSL"/>
</dbReference>
<proteinExistence type="inferred from homology"/>
<dbReference type="InterPro" id="IPR035669">
    <property type="entry name" value="SGNH_plant_lipase-like"/>
</dbReference>
<keyword evidence="4" id="KW-1185">Reference proteome</keyword>
<dbReference type="Pfam" id="PF00657">
    <property type="entry name" value="Lipase_GDSL"/>
    <property type="match status" value="1"/>
</dbReference>